<evidence type="ECO:0000256" key="1">
    <source>
        <dbReference type="SAM" id="MobiDB-lite"/>
    </source>
</evidence>
<accession>A0A9N9RZT1</accession>
<name>A0A9N9RZT1_9DIPT</name>
<dbReference type="AlphaFoldDB" id="A0A9N9RZT1"/>
<feature type="region of interest" description="Disordered" evidence="1">
    <location>
        <begin position="237"/>
        <end position="277"/>
    </location>
</feature>
<feature type="region of interest" description="Disordered" evidence="1">
    <location>
        <begin position="291"/>
        <end position="311"/>
    </location>
</feature>
<keyword evidence="3" id="KW-1185">Reference proteome</keyword>
<dbReference type="EMBL" id="OU895879">
    <property type="protein sequence ID" value="CAG9806502.1"/>
    <property type="molecule type" value="Genomic_DNA"/>
</dbReference>
<dbReference type="Pfam" id="PF15328">
    <property type="entry name" value="GCOM2"/>
    <property type="match status" value="1"/>
</dbReference>
<evidence type="ECO:0000313" key="2">
    <source>
        <dbReference type="EMBL" id="CAG9806502.1"/>
    </source>
</evidence>
<proteinExistence type="predicted"/>
<dbReference type="OrthoDB" id="2408655at2759"/>
<evidence type="ECO:0000313" key="3">
    <source>
        <dbReference type="Proteomes" id="UP001153620"/>
    </source>
</evidence>
<dbReference type="PRINTS" id="PR02085">
    <property type="entry name" value="POLR2GRINL1"/>
</dbReference>
<organism evidence="2 3">
    <name type="scientific">Chironomus riparius</name>
    <dbReference type="NCBI Taxonomy" id="315576"/>
    <lineage>
        <taxon>Eukaryota</taxon>
        <taxon>Metazoa</taxon>
        <taxon>Ecdysozoa</taxon>
        <taxon>Arthropoda</taxon>
        <taxon>Hexapoda</taxon>
        <taxon>Insecta</taxon>
        <taxon>Pterygota</taxon>
        <taxon>Neoptera</taxon>
        <taxon>Endopterygota</taxon>
        <taxon>Diptera</taxon>
        <taxon>Nematocera</taxon>
        <taxon>Chironomoidea</taxon>
        <taxon>Chironomidae</taxon>
        <taxon>Chironominae</taxon>
        <taxon>Chironomus</taxon>
    </lineage>
</organism>
<dbReference type="GO" id="GO:0003711">
    <property type="term" value="F:transcription elongation factor activity"/>
    <property type="evidence" value="ECO:0007669"/>
    <property type="project" value="InterPro"/>
</dbReference>
<gene>
    <name evidence="2" type="ORF">CHIRRI_LOCUS9359</name>
</gene>
<sequence length="311" mass="36178">MMENPHNFHQPPIHRVPGETKIKNEHALHDDLTKLTRRELLDTKSRQLLMLQNKSWMNKLPDKGKKIQDLYDRVVQALEFKNEVHNAANLLSSMSLGTNNLNNLEWEGTTEQQKKPQIDSDDDEVQDPLEILVSSNSVYSNKKIIKHKQSENDKPLITEEDIKEIRNPEFHLDPVMEKICTYDRSEVPFRFLPHKSTEQTCPIKNKEMNSKLKTVNKIDNKGCEQIPLIESIVMEHESRKNRQESLEKQATERLDAKKKELEASGLKLTEPPEMMPAMTKYRLPPEEYDDIILKDADDDLSDDTLSDEEDK</sequence>
<feature type="compositionally biased region" description="Basic and acidic residues" evidence="1">
    <location>
        <begin position="237"/>
        <end position="262"/>
    </location>
</feature>
<dbReference type="GO" id="GO:0005634">
    <property type="term" value="C:nucleus"/>
    <property type="evidence" value="ECO:0007669"/>
    <property type="project" value="InterPro"/>
</dbReference>
<reference evidence="2" key="2">
    <citation type="submission" date="2022-10" db="EMBL/GenBank/DDBJ databases">
        <authorList>
            <consortium name="ENA_rothamsted_submissions"/>
            <consortium name="culmorum"/>
            <person name="King R."/>
        </authorList>
    </citation>
    <scope>NUCLEOTIDE SEQUENCE</scope>
</reference>
<reference evidence="2" key="1">
    <citation type="submission" date="2022-01" db="EMBL/GenBank/DDBJ databases">
        <authorList>
            <person name="King R."/>
        </authorList>
    </citation>
    <scope>NUCLEOTIDE SEQUENCE</scope>
</reference>
<dbReference type="GO" id="GO:0006368">
    <property type="term" value="P:transcription elongation by RNA polymerase II"/>
    <property type="evidence" value="ECO:0007669"/>
    <property type="project" value="InterPro"/>
</dbReference>
<dbReference type="Proteomes" id="UP001153620">
    <property type="component" value="Chromosome 3"/>
</dbReference>
<protein>
    <submittedName>
        <fullName evidence="2">Uncharacterized protein</fullName>
    </submittedName>
</protein>
<dbReference type="InterPro" id="IPR026213">
    <property type="entry name" value="GRINL1"/>
</dbReference>